<feature type="non-terminal residue" evidence="1">
    <location>
        <position position="1"/>
    </location>
</feature>
<reference evidence="1" key="1">
    <citation type="submission" date="2019-04" db="EMBL/GenBank/DDBJ databases">
        <title>Genome assembly of Zosterops borbonicus 15179.</title>
        <authorList>
            <person name="Leroy T."/>
            <person name="Anselmetti Y."/>
            <person name="Tilak M.-K."/>
            <person name="Nabholz B."/>
        </authorList>
    </citation>
    <scope>NUCLEOTIDE SEQUENCE</scope>
    <source>
        <strain evidence="1">HGM_15179</strain>
        <tissue evidence="1">Muscle</tissue>
    </source>
</reference>
<evidence type="ECO:0000313" key="1">
    <source>
        <dbReference type="EMBL" id="TRZ05202.1"/>
    </source>
</evidence>
<evidence type="ECO:0000313" key="2">
    <source>
        <dbReference type="Proteomes" id="UP000796761"/>
    </source>
</evidence>
<dbReference type="Proteomes" id="UP000796761">
    <property type="component" value="Unassembled WGS sequence"/>
</dbReference>
<dbReference type="OrthoDB" id="310870at2759"/>
<dbReference type="AlphaFoldDB" id="A0A8K1D4Y6"/>
<comment type="caution">
    <text evidence="1">The sequence shown here is derived from an EMBL/GenBank/DDBJ whole genome shotgun (WGS) entry which is preliminary data.</text>
</comment>
<gene>
    <name evidence="1" type="ORF">HGM15179_021905</name>
</gene>
<organism evidence="1 2">
    <name type="scientific">Zosterops borbonicus</name>
    <dbReference type="NCBI Taxonomy" id="364589"/>
    <lineage>
        <taxon>Eukaryota</taxon>
        <taxon>Metazoa</taxon>
        <taxon>Chordata</taxon>
        <taxon>Craniata</taxon>
        <taxon>Vertebrata</taxon>
        <taxon>Euteleostomi</taxon>
        <taxon>Archelosauria</taxon>
        <taxon>Archosauria</taxon>
        <taxon>Dinosauria</taxon>
        <taxon>Saurischia</taxon>
        <taxon>Theropoda</taxon>
        <taxon>Coelurosauria</taxon>
        <taxon>Aves</taxon>
        <taxon>Neognathae</taxon>
        <taxon>Neoaves</taxon>
        <taxon>Telluraves</taxon>
        <taxon>Australaves</taxon>
        <taxon>Passeriformes</taxon>
        <taxon>Sylvioidea</taxon>
        <taxon>Zosteropidae</taxon>
        <taxon>Zosterops</taxon>
    </lineage>
</organism>
<sequence length="78" mass="8541">MCFEIPPNTNCSSINVAIKSKIPCVVVEGSGRIADVIASLVEAEGTLASSCVKESLLRFLPRTISRLSEEETESWIKW</sequence>
<dbReference type="EMBL" id="SWJQ01005698">
    <property type="protein sequence ID" value="TRZ05202.1"/>
    <property type="molecule type" value="Genomic_DNA"/>
</dbReference>
<protein>
    <submittedName>
        <fullName evidence="1">Uncharacterized protein</fullName>
    </submittedName>
</protein>
<proteinExistence type="predicted"/>
<name>A0A8K1D4Y6_9PASS</name>
<accession>A0A8K1D4Y6</accession>
<keyword evidence="2" id="KW-1185">Reference proteome</keyword>